<keyword evidence="3" id="KW-1185">Reference proteome</keyword>
<accession>A0A4D9CS75</accession>
<evidence type="ECO:0000313" key="2">
    <source>
        <dbReference type="EMBL" id="TFJ82111.1"/>
    </source>
</evidence>
<feature type="region of interest" description="Disordered" evidence="1">
    <location>
        <begin position="36"/>
        <end position="156"/>
    </location>
</feature>
<feature type="compositionally biased region" description="Basic and acidic residues" evidence="1">
    <location>
        <begin position="59"/>
        <end position="121"/>
    </location>
</feature>
<protein>
    <submittedName>
        <fullName evidence="2">Uncharacterized protein</fullName>
    </submittedName>
</protein>
<reference evidence="2 3" key="1">
    <citation type="submission" date="2019-01" db="EMBL/GenBank/DDBJ databases">
        <title>Nuclear Genome Assembly of the Microalgal Biofuel strain Nannochloropsis salina CCMP1776.</title>
        <authorList>
            <person name="Hovde B."/>
        </authorList>
    </citation>
    <scope>NUCLEOTIDE SEQUENCE [LARGE SCALE GENOMIC DNA]</scope>
    <source>
        <strain evidence="2 3">CCMP1776</strain>
    </source>
</reference>
<dbReference type="OrthoDB" id="333551at2759"/>
<gene>
    <name evidence="2" type="ORF">NSK_006776</name>
</gene>
<dbReference type="Proteomes" id="UP000355283">
    <property type="component" value="Unassembled WGS sequence"/>
</dbReference>
<sequence>MSLGFLTESALLPSKAKPIDVDGRSQISLKAVVAEGLSQRRTTDEKETTRRRRGRRHRALEEAKGRKDVYRGENRGVEARRRRDEEGKEEAKEEGREDAAERMLGRKEQEYARLVEEGKEGGEEEAVVDFARKKREREGEGEGGREGGRYVVGGDG</sequence>
<organism evidence="2 3">
    <name type="scientific">Nannochloropsis salina CCMP1776</name>
    <dbReference type="NCBI Taxonomy" id="1027361"/>
    <lineage>
        <taxon>Eukaryota</taxon>
        <taxon>Sar</taxon>
        <taxon>Stramenopiles</taxon>
        <taxon>Ochrophyta</taxon>
        <taxon>Eustigmatophyceae</taxon>
        <taxon>Eustigmatales</taxon>
        <taxon>Monodopsidaceae</taxon>
        <taxon>Microchloropsis</taxon>
        <taxon>Microchloropsis salina</taxon>
    </lineage>
</organism>
<feature type="compositionally biased region" description="Basic and acidic residues" evidence="1">
    <location>
        <begin position="136"/>
        <end position="148"/>
    </location>
</feature>
<evidence type="ECO:0000313" key="3">
    <source>
        <dbReference type="Proteomes" id="UP000355283"/>
    </source>
</evidence>
<name>A0A4D9CS75_9STRA</name>
<proteinExistence type="predicted"/>
<feature type="compositionally biased region" description="Basic residues" evidence="1">
    <location>
        <begin position="49"/>
        <end position="58"/>
    </location>
</feature>
<evidence type="ECO:0000256" key="1">
    <source>
        <dbReference type="SAM" id="MobiDB-lite"/>
    </source>
</evidence>
<dbReference type="EMBL" id="SDOX01000121">
    <property type="protein sequence ID" value="TFJ82111.1"/>
    <property type="molecule type" value="Genomic_DNA"/>
</dbReference>
<comment type="caution">
    <text evidence="2">The sequence shown here is derived from an EMBL/GenBank/DDBJ whole genome shotgun (WGS) entry which is preliminary data.</text>
</comment>
<dbReference type="AlphaFoldDB" id="A0A4D9CS75"/>
<feature type="region of interest" description="Disordered" evidence="1">
    <location>
        <begin position="1"/>
        <end position="24"/>
    </location>
</feature>